<dbReference type="EMBL" id="CP038799">
    <property type="protein sequence ID" value="QIV84687.1"/>
    <property type="molecule type" value="Genomic_DNA"/>
</dbReference>
<sequence length="195" mass="21520">MNTTTPVIAAIPNYNMGHHLRKLLPQVLAQGYDRVYVMDDGSTDDSVAIVKEFDGDVQLVEARENQGCTANRNQVLKVLDGDELIHFIDADMDLATDNIAHVARELAARYADQGVGAIGGLVSRADGSQEPYNFGPAFTLQTHLTGIPPVLDRVRERPKLARAIQHTVRPVVKNYPMSWTRPRPSRRSGCTRATC</sequence>
<dbReference type="SUPFAM" id="SSF53448">
    <property type="entry name" value="Nucleotide-diphospho-sugar transferases"/>
    <property type="match status" value="1"/>
</dbReference>
<dbReference type="KEGG" id="mfre:EXE63_30250"/>
<dbReference type="GO" id="GO:0016740">
    <property type="term" value="F:transferase activity"/>
    <property type="evidence" value="ECO:0007669"/>
    <property type="project" value="UniProtKB-KW"/>
</dbReference>
<proteinExistence type="predicted"/>
<evidence type="ECO:0000256" key="1">
    <source>
        <dbReference type="SAM" id="MobiDB-lite"/>
    </source>
</evidence>
<dbReference type="PANTHER" id="PTHR43685">
    <property type="entry name" value="GLYCOSYLTRANSFERASE"/>
    <property type="match status" value="1"/>
</dbReference>
<name>A0A6H0SF89_9MYCO</name>
<dbReference type="InterPro" id="IPR029044">
    <property type="entry name" value="Nucleotide-diphossugar_trans"/>
</dbReference>
<dbReference type="AlphaFoldDB" id="A0A6H0SF89"/>
<feature type="region of interest" description="Disordered" evidence="1">
    <location>
        <begin position="176"/>
        <end position="195"/>
    </location>
</feature>
<keyword evidence="3" id="KW-0808">Transferase</keyword>
<gene>
    <name evidence="3" type="ORF">EXE63_30250</name>
</gene>
<accession>A0A6H0SF89</accession>
<evidence type="ECO:0000313" key="4">
    <source>
        <dbReference type="Proteomes" id="UP000501849"/>
    </source>
</evidence>
<dbReference type="Proteomes" id="UP000501849">
    <property type="component" value="Chromosome"/>
</dbReference>
<evidence type="ECO:0000313" key="3">
    <source>
        <dbReference type="EMBL" id="QIV84687.1"/>
    </source>
</evidence>
<dbReference type="Pfam" id="PF00535">
    <property type="entry name" value="Glycos_transf_2"/>
    <property type="match status" value="1"/>
</dbReference>
<protein>
    <submittedName>
        <fullName evidence="3">Glycosyltransferase family 2 protein</fullName>
    </submittedName>
</protein>
<dbReference type="Gene3D" id="3.90.550.10">
    <property type="entry name" value="Spore Coat Polysaccharide Biosynthesis Protein SpsA, Chain A"/>
    <property type="match status" value="1"/>
</dbReference>
<evidence type="ECO:0000259" key="2">
    <source>
        <dbReference type="Pfam" id="PF00535"/>
    </source>
</evidence>
<organism evidence="3 4">
    <name type="scientific">Mycolicibacterium frederiksbergense</name>
    <dbReference type="NCBI Taxonomy" id="117567"/>
    <lineage>
        <taxon>Bacteria</taxon>
        <taxon>Bacillati</taxon>
        <taxon>Actinomycetota</taxon>
        <taxon>Actinomycetes</taxon>
        <taxon>Mycobacteriales</taxon>
        <taxon>Mycobacteriaceae</taxon>
        <taxon>Mycolicibacterium</taxon>
    </lineage>
</organism>
<dbReference type="RefSeq" id="WP_168145005.1">
    <property type="nucleotide sequence ID" value="NZ_CP038799.1"/>
</dbReference>
<dbReference type="InterPro" id="IPR001173">
    <property type="entry name" value="Glyco_trans_2-like"/>
</dbReference>
<feature type="domain" description="Glycosyltransferase 2-like" evidence="2">
    <location>
        <begin position="10"/>
        <end position="112"/>
    </location>
</feature>
<reference evidence="3 4" key="1">
    <citation type="submission" date="2019-04" db="EMBL/GenBank/DDBJ databases">
        <title>Draft, Whole-Genome Sequence of the Anthracene-degrading Mycobacterium frederiksbergense LB501T, Isolated from a Polycyclic Aromatic Hydrocarbon (PAH)-Contaminated Soil.</title>
        <authorList>
            <person name="Augelletti F."/>
        </authorList>
    </citation>
    <scope>NUCLEOTIDE SEQUENCE [LARGE SCALE GENOMIC DNA]</scope>
    <source>
        <strain evidence="3 4">LB 501T</strain>
    </source>
</reference>
<dbReference type="CDD" id="cd00761">
    <property type="entry name" value="Glyco_tranf_GTA_type"/>
    <property type="match status" value="1"/>
</dbReference>
<keyword evidence="4" id="KW-1185">Reference proteome</keyword>
<dbReference type="PANTHER" id="PTHR43685:SF2">
    <property type="entry name" value="GLYCOSYLTRANSFERASE 2-LIKE DOMAIN-CONTAINING PROTEIN"/>
    <property type="match status" value="1"/>
</dbReference>
<dbReference type="InterPro" id="IPR050834">
    <property type="entry name" value="Glycosyltransf_2"/>
</dbReference>